<protein>
    <submittedName>
        <fullName evidence="3">Relaxase/mobilization nuclease domain-containing protein</fullName>
    </submittedName>
</protein>
<reference evidence="3" key="1">
    <citation type="submission" date="2022-04" db="EMBL/GenBank/DDBJ databases">
        <title>Hymenobacter sp. isolated from the air.</title>
        <authorList>
            <person name="Won M."/>
            <person name="Lee C.-M."/>
            <person name="Woen H.-Y."/>
            <person name="Kwon S.-W."/>
        </authorList>
    </citation>
    <scope>NUCLEOTIDE SEQUENCE</scope>
    <source>
        <strain evidence="3">5420S-77</strain>
        <plasmid evidence="3">unnamed3</plasmid>
    </source>
</reference>
<feature type="domain" description="MobA/VirD2-like nuclease" evidence="2">
    <location>
        <begin position="27"/>
        <end position="153"/>
    </location>
</feature>
<feature type="region of interest" description="Disordered" evidence="1">
    <location>
        <begin position="439"/>
        <end position="458"/>
    </location>
</feature>
<sequence>MISRTTIGRSFAGLVRYQFAGRRDLPSDKQAEVLAAVGVRADSAVHMQRDFNRGRQLNPNLKLAVWHTSLSFNPDDAPQLDSAKMRVVAEDYVLKMGLDQTQYVIVRHHDQPDNQHLHIIVNRVGNDGKTIADGQNFFRSKKVLIELIREHGLTPPKGLRPEKQHPAQLRGVDKTRHEIREALRTVLATATDSKLFSEGLRKHGVDFKIYMSKEKQPAGISFAKDGQTFKGSAIHRSFSITGITKQVLANRAAQQATQELAARQAEKAELNATPHPAAQQPVAAPGQAPKGPELPAAERKWQAAYQAYTVKLAQLNAPIQAYNKLVDSYSRYLKAQPTEAGVEQVLKAITNDPQLAALRAELERQLAARAYHAAQWALSYGRQAELEKLAKGNFLGYKNAQAKEAAQMLEYLQDQNKVLPDLLQPLLLEFARAARAATRPPSLSASMQKRTINPKKWR</sequence>
<dbReference type="InterPro" id="IPR005094">
    <property type="entry name" value="Endonuclease_MobA/VirD2"/>
</dbReference>
<feature type="region of interest" description="Disordered" evidence="1">
    <location>
        <begin position="265"/>
        <end position="294"/>
    </location>
</feature>
<geneLocation type="plasmid" evidence="3 4">
    <name>unnamed3</name>
</geneLocation>
<dbReference type="RefSeq" id="WP_245126919.1">
    <property type="nucleotide sequence ID" value="NZ_CP095064.1"/>
</dbReference>
<evidence type="ECO:0000313" key="3">
    <source>
        <dbReference type="EMBL" id="UOQ69165.1"/>
    </source>
</evidence>
<keyword evidence="3" id="KW-0614">Plasmid</keyword>
<name>A0ABY4GE34_9BACT</name>
<evidence type="ECO:0000259" key="2">
    <source>
        <dbReference type="Pfam" id="PF03432"/>
    </source>
</evidence>
<gene>
    <name evidence="3" type="ORF">MUN86_25975</name>
</gene>
<dbReference type="Pfam" id="PF03432">
    <property type="entry name" value="Relaxase"/>
    <property type="match status" value="1"/>
</dbReference>
<keyword evidence="4" id="KW-1185">Reference proteome</keyword>
<evidence type="ECO:0000256" key="1">
    <source>
        <dbReference type="SAM" id="MobiDB-lite"/>
    </source>
</evidence>
<accession>A0ABY4GE34</accession>
<dbReference type="Proteomes" id="UP000830401">
    <property type="component" value="Plasmid unnamed3"/>
</dbReference>
<proteinExistence type="predicted"/>
<organism evidence="3 4">
    <name type="scientific">Hymenobacter volaticus</name>
    <dbReference type="NCBI Taxonomy" id="2932254"/>
    <lineage>
        <taxon>Bacteria</taxon>
        <taxon>Pseudomonadati</taxon>
        <taxon>Bacteroidota</taxon>
        <taxon>Cytophagia</taxon>
        <taxon>Cytophagales</taxon>
        <taxon>Hymenobacteraceae</taxon>
        <taxon>Hymenobacter</taxon>
    </lineage>
</organism>
<feature type="compositionally biased region" description="Low complexity" evidence="1">
    <location>
        <begin position="272"/>
        <end position="291"/>
    </location>
</feature>
<evidence type="ECO:0000313" key="4">
    <source>
        <dbReference type="Proteomes" id="UP000830401"/>
    </source>
</evidence>
<dbReference type="EMBL" id="CP095064">
    <property type="protein sequence ID" value="UOQ69165.1"/>
    <property type="molecule type" value="Genomic_DNA"/>
</dbReference>